<keyword evidence="2" id="KW-1185">Reference proteome</keyword>
<dbReference type="AlphaFoldDB" id="A0A239CH12"/>
<organism evidence="1 2">
    <name type="scientific">Pontibacter ummariensis</name>
    <dbReference type="NCBI Taxonomy" id="1610492"/>
    <lineage>
        <taxon>Bacteria</taxon>
        <taxon>Pseudomonadati</taxon>
        <taxon>Bacteroidota</taxon>
        <taxon>Cytophagia</taxon>
        <taxon>Cytophagales</taxon>
        <taxon>Hymenobacteraceae</taxon>
        <taxon>Pontibacter</taxon>
    </lineage>
</organism>
<reference evidence="2" key="1">
    <citation type="submission" date="2017-06" db="EMBL/GenBank/DDBJ databases">
        <authorList>
            <person name="Varghese N."/>
            <person name="Submissions S."/>
        </authorList>
    </citation>
    <scope>NUCLEOTIDE SEQUENCE [LARGE SCALE GENOMIC DNA]</scope>
    <source>
        <strain evidence="2">NKM1</strain>
    </source>
</reference>
<proteinExistence type="predicted"/>
<dbReference type="Proteomes" id="UP000198432">
    <property type="component" value="Unassembled WGS sequence"/>
</dbReference>
<dbReference type="RefSeq" id="WP_089317952.1">
    <property type="nucleotide sequence ID" value="NZ_FZOQ01000003.1"/>
</dbReference>
<protein>
    <recommendedName>
        <fullName evidence="3">SpoIIAA-like</fullName>
    </recommendedName>
</protein>
<gene>
    <name evidence="1" type="ORF">SAMN06296052_10359</name>
</gene>
<name>A0A239CH12_9BACT</name>
<dbReference type="EMBL" id="FZOQ01000003">
    <property type="protein sequence ID" value="SNS19477.1"/>
    <property type="molecule type" value="Genomic_DNA"/>
</dbReference>
<evidence type="ECO:0000313" key="1">
    <source>
        <dbReference type="EMBL" id="SNS19477.1"/>
    </source>
</evidence>
<sequence length="143" mass="16313">MYSTDKDTASTKINTLIAKNQCYELLYHSESNRLYLTIKGFWKSMDAVPELLSDVRKALQLVNPAFTLLADYGAMITHPQRLNKLHVEVQRQIKEAGLARAATIVPTDRIATLQLDEIISQSQTPFSRFDSYEEADAWLDNVY</sequence>
<accession>A0A239CH12</accession>
<evidence type="ECO:0000313" key="2">
    <source>
        <dbReference type="Proteomes" id="UP000198432"/>
    </source>
</evidence>
<dbReference type="OrthoDB" id="962520at2"/>
<evidence type="ECO:0008006" key="3">
    <source>
        <dbReference type="Google" id="ProtNLM"/>
    </source>
</evidence>